<proteinExistence type="inferred from homology"/>
<evidence type="ECO:0000256" key="6">
    <source>
        <dbReference type="ARBA" id="ARBA00022801"/>
    </source>
</evidence>
<sequence length="749" mass="88035">MNLERYWAKPDKTIQQHINDLLTHLETLKTMGYIDSDDLYELVKQACYYHDIGKVTERFQQRVLAKEKQYFDPDREIPHNVLSVYFVNEDQVQKIKGHDKRDYARVCFAVMYHHDYCDPIKTILEREDTIKENLAEVKNEIFKLSQKFYTQLAMVKDIEDIRAVKIKGYLHKCDYSASGNYMIEYPHDFLEQGLENCMRKWQRKNPNVEWNSLQRFCMEKQNQNIIAIAQTGMGKTEGGLWWIGNHKGYFVLPLRTAINAIYDRVCEDILENENLSEKVSLLHSESLEYYVKKNVGTDEEIFQYEQRGKAFSIPLSISTMDQLFNFVFKYQGYELKLTTLSYSRIVIDEIQMYSPDLLAYLIYGMEHIAKMGGKIAIMTATLSPFVKELLEKYVGFSKDNQKVFINDSIRHNVKVMDRKINAKDILDLYEENERKGISNKILVVCNKIATAQKLMEAVKAEAAGKNISATVNIFHSRFIKKDRAKLEEEIIKFGKTYDKNGNLDKQSGIWIATSIVEASLDIDFDYLFTELLDLNSLFQRFGRCNRKGAKNVTMYNCYVYTQLDEGDFILGNKGFIDKTIFELSNKAIHDINGKLSESKKQELINRYLTTENISQSHFIKKFREKYRFIDSISIYSFKKNENKLRNILSETIIPETVYEKYKEEIDTISQKLNSERLTAIERKCLRSNILQYSLEIPYYHWNSYEKAMKKGCVHQYQSINLSLCEKIKVMQCRYDEMGYYKIEFVDDVD</sequence>
<name>A0ABX2GS74_9FIRM</name>
<evidence type="ECO:0000313" key="12">
    <source>
        <dbReference type="EMBL" id="NSF74619.1"/>
    </source>
</evidence>
<dbReference type="PANTHER" id="PTHR47963">
    <property type="entry name" value="DEAD-BOX ATP-DEPENDENT RNA HELICASE 47, MITOCHONDRIAL"/>
    <property type="match status" value="1"/>
</dbReference>
<evidence type="ECO:0000256" key="7">
    <source>
        <dbReference type="ARBA" id="ARBA00022806"/>
    </source>
</evidence>
<dbReference type="Pfam" id="PF00270">
    <property type="entry name" value="DEAD"/>
    <property type="match status" value="1"/>
</dbReference>
<dbReference type="Proteomes" id="UP000822152">
    <property type="component" value="Unassembled WGS sequence"/>
</dbReference>
<dbReference type="InterPro" id="IPR006474">
    <property type="entry name" value="Helicase_Cas3_CRISPR-ass_core"/>
</dbReference>
<dbReference type="Pfam" id="PF18019">
    <property type="entry name" value="Cas3_HD"/>
    <property type="match status" value="1"/>
</dbReference>
<dbReference type="Pfam" id="PF22590">
    <property type="entry name" value="Cas3-like_C_2"/>
    <property type="match status" value="1"/>
</dbReference>
<dbReference type="Gene3D" id="1.10.3210.30">
    <property type="match status" value="1"/>
</dbReference>
<dbReference type="SMART" id="SM00487">
    <property type="entry name" value="DEXDc"/>
    <property type="match status" value="1"/>
</dbReference>
<keyword evidence="5" id="KW-0547">Nucleotide-binding</keyword>
<feature type="domain" description="HD Cas3-type" evidence="11">
    <location>
        <begin position="7"/>
        <end position="176"/>
    </location>
</feature>
<comment type="similarity">
    <text evidence="2">In the central section; belongs to the CRISPR-associated helicase Cas3 family.</text>
</comment>
<evidence type="ECO:0000256" key="5">
    <source>
        <dbReference type="ARBA" id="ARBA00022741"/>
    </source>
</evidence>
<dbReference type="PROSITE" id="PS51643">
    <property type="entry name" value="HD_CAS3"/>
    <property type="match status" value="1"/>
</dbReference>
<keyword evidence="3" id="KW-0540">Nuclease</keyword>
<dbReference type="InterPro" id="IPR011545">
    <property type="entry name" value="DEAD/DEAH_box_helicase_dom"/>
</dbReference>
<organism evidence="12 13">
    <name type="scientific">Blautia wexlerae</name>
    <dbReference type="NCBI Taxonomy" id="418240"/>
    <lineage>
        <taxon>Bacteria</taxon>
        <taxon>Bacillati</taxon>
        <taxon>Bacillota</taxon>
        <taxon>Clostridia</taxon>
        <taxon>Lachnospirales</taxon>
        <taxon>Lachnospiraceae</taxon>
        <taxon>Blautia</taxon>
    </lineage>
</organism>
<keyword evidence="10" id="KW-0175">Coiled coil</keyword>
<dbReference type="EMBL" id="JAAIPF010000030">
    <property type="protein sequence ID" value="NSF74619.1"/>
    <property type="molecule type" value="Genomic_DNA"/>
</dbReference>
<feature type="coiled-coil region" evidence="10">
    <location>
        <begin position="120"/>
        <end position="147"/>
    </location>
</feature>
<dbReference type="Gene3D" id="3.40.50.300">
    <property type="entry name" value="P-loop containing nucleotide triphosphate hydrolases"/>
    <property type="match status" value="2"/>
</dbReference>
<dbReference type="SUPFAM" id="SSF109604">
    <property type="entry name" value="HD-domain/PDEase-like"/>
    <property type="match status" value="1"/>
</dbReference>
<dbReference type="NCBIfam" id="TIGR01587">
    <property type="entry name" value="cas3_core"/>
    <property type="match status" value="1"/>
</dbReference>
<accession>A0ABX2GS74</accession>
<evidence type="ECO:0000256" key="10">
    <source>
        <dbReference type="SAM" id="Coils"/>
    </source>
</evidence>
<keyword evidence="4" id="KW-0479">Metal-binding</keyword>
<dbReference type="InterPro" id="IPR006483">
    <property type="entry name" value="CRISPR-assoc_Cas3_HD"/>
</dbReference>
<dbReference type="CDD" id="cd09641">
    <property type="entry name" value="Cas3''_I"/>
    <property type="match status" value="1"/>
</dbReference>
<dbReference type="InterPro" id="IPR054712">
    <property type="entry name" value="Cas3-like_dom"/>
</dbReference>
<reference evidence="12 13" key="1">
    <citation type="journal article" date="2020" name="Cell Host Microbe">
        <title>Functional and Genomic Variation between Human-Derived Isolates of Lachnospiraceae Reveals Inter- and Intra-Species Diversity.</title>
        <authorList>
            <person name="Sorbara M.T."/>
            <person name="Littmann E.R."/>
            <person name="Fontana E."/>
            <person name="Moody T.U."/>
            <person name="Kohout C.E."/>
            <person name="Gjonbalaj M."/>
            <person name="Eaton V."/>
            <person name="Seok R."/>
            <person name="Leiner I.M."/>
            <person name="Pamer E.G."/>
        </authorList>
    </citation>
    <scope>NUCLEOTIDE SEQUENCE [LARGE SCALE GENOMIC DNA]</scope>
    <source>
        <strain evidence="12 13">MSK.20.11</strain>
    </source>
</reference>
<evidence type="ECO:0000313" key="13">
    <source>
        <dbReference type="Proteomes" id="UP000822152"/>
    </source>
</evidence>
<keyword evidence="9" id="KW-0051">Antiviral defense</keyword>
<evidence type="ECO:0000256" key="1">
    <source>
        <dbReference type="ARBA" id="ARBA00006847"/>
    </source>
</evidence>
<keyword evidence="7" id="KW-0347">Helicase</keyword>
<dbReference type="InterPro" id="IPR027417">
    <property type="entry name" value="P-loop_NTPase"/>
</dbReference>
<dbReference type="InterPro" id="IPR050547">
    <property type="entry name" value="DEAD_box_RNA_helicases"/>
</dbReference>
<evidence type="ECO:0000256" key="3">
    <source>
        <dbReference type="ARBA" id="ARBA00022722"/>
    </source>
</evidence>
<comment type="similarity">
    <text evidence="1">In the N-terminal section; belongs to the CRISPR-associated nuclease Cas3-HD family.</text>
</comment>
<dbReference type="InterPro" id="IPR038257">
    <property type="entry name" value="CRISPR-assoc_Cas3_HD_sf"/>
</dbReference>
<evidence type="ECO:0000256" key="4">
    <source>
        <dbReference type="ARBA" id="ARBA00022723"/>
    </source>
</evidence>
<dbReference type="InterPro" id="IPR014001">
    <property type="entry name" value="Helicase_ATP-bd"/>
</dbReference>
<dbReference type="PANTHER" id="PTHR47963:SF9">
    <property type="entry name" value="CRISPR-ASSOCIATED ENDONUCLEASE_HELICASE CAS3"/>
    <property type="match status" value="1"/>
</dbReference>
<dbReference type="RefSeq" id="WP_173743964.1">
    <property type="nucleotide sequence ID" value="NZ_JAAIPF010000030.1"/>
</dbReference>
<evidence type="ECO:0000256" key="8">
    <source>
        <dbReference type="ARBA" id="ARBA00022840"/>
    </source>
</evidence>
<dbReference type="NCBIfam" id="TIGR01596">
    <property type="entry name" value="cas3_HD"/>
    <property type="match status" value="1"/>
</dbReference>
<evidence type="ECO:0000256" key="2">
    <source>
        <dbReference type="ARBA" id="ARBA00009046"/>
    </source>
</evidence>
<dbReference type="SUPFAM" id="SSF52540">
    <property type="entry name" value="P-loop containing nucleoside triphosphate hydrolases"/>
    <property type="match status" value="1"/>
</dbReference>
<gene>
    <name evidence="12" type="primary">cas3</name>
    <name evidence="12" type="ORF">G4952_12560</name>
</gene>
<keyword evidence="13" id="KW-1185">Reference proteome</keyword>
<comment type="caution">
    <text evidence="12">The sequence shown here is derived from an EMBL/GenBank/DDBJ whole genome shotgun (WGS) entry which is preliminary data.</text>
</comment>
<evidence type="ECO:0000259" key="11">
    <source>
        <dbReference type="PROSITE" id="PS51643"/>
    </source>
</evidence>
<keyword evidence="8" id="KW-0067">ATP-binding</keyword>
<keyword evidence="6" id="KW-0378">Hydrolase</keyword>
<protein>
    <submittedName>
        <fullName evidence="12">CRISPR-associated helicase Cas3</fullName>
    </submittedName>
</protein>
<evidence type="ECO:0000256" key="9">
    <source>
        <dbReference type="ARBA" id="ARBA00023118"/>
    </source>
</evidence>